<feature type="compositionally biased region" description="Basic residues" evidence="1">
    <location>
        <begin position="110"/>
        <end position="127"/>
    </location>
</feature>
<accession>A0A6F8ZDJ3</accession>
<protein>
    <submittedName>
        <fullName evidence="2">Uncharacterized protein</fullName>
    </submittedName>
</protein>
<evidence type="ECO:0000313" key="2">
    <source>
        <dbReference type="EMBL" id="CAB1127679.1"/>
    </source>
</evidence>
<reference evidence="2 3" key="1">
    <citation type="submission" date="2020-02" db="EMBL/GenBank/DDBJ databases">
        <authorList>
            <person name="Hogendoorn C."/>
        </authorList>
    </citation>
    <scope>NUCLEOTIDE SEQUENCE [LARGE SCALE GENOMIC DNA]</scope>
    <source>
        <strain evidence="2">R501</strain>
    </source>
</reference>
<sequence length="137" mass="14163">MAATARRGDWEREAIWAVAHAVNDAYPSLYVPMLPLLIAPAALPGGGGRAAGRPYCPHHPAAAAALGLVGGRGGRALVHDRGPVGGWGLHRPGTGLGALLRVVGGAAHAGGRRQRRLPPPHGRHRLPPRPPHEHPAA</sequence>
<proteinExistence type="predicted"/>
<organism evidence="2 3">
    <name type="scientific">Candidatus Hydrogenisulfobacillus filiaventi</name>
    <dbReference type="NCBI Taxonomy" id="2707344"/>
    <lineage>
        <taxon>Bacteria</taxon>
        <taxon>Bacillati</taxon>
        <taxon>Bacillota</taxon>
        <taxon>Clostridia</taxon>
        <taxon>Eubacteriales</taxon>
        <taxon>Clostridiales Family XVII. Incertae Sedis</taxon>
        <taxon>Candidatus Hydrogenisulfobacillus</taxon>
    </lineage>
</organism>
<dbReference type="AlphaFoldDB" id="A0A6F8ZDJ3"/>
<feature type="region of interest" description="Disordered" evidence="1">
    <location>
        <begin position="105"/>
        <end position="137"/>
    </location>
</feature>
<name>A0A6F8ZDJ3_9FIRM</name>
<dbReference type="Proteomes" id="UP000503399">
    <property type="component" value="Chromosome"/>
</dbReference>
<dbReference type="EMBL" id="LR778114">
    <property type="protein sequence ID" value="CAB1127679.1"/>
    <property type="molecule type" value="Genomic_DNA"/>
</dbReference>
<evidence type="ECO:0000313" key="3">
    <source>
        <dbReference type="Proteomes" id="UP000503399"/>
    </source>
</evidence>
<gene>
    <name evidence="2" type="ORF">R50_0173</name>
</gene>
<evidence type="ECO:0000256" key="1">
    <source>
        <dbReference type="SAM" id="MobiDB-lite"/>
    </source>
</evidence>
<dbReference type="KEGG" id="hfv:R50_0173"/>
<keyword evidence="3" id="KW-1185">Reference proteome</keyword>